<keyword evidence="2" id="KW-0813">Transport</keyword>
<dbReference type="Pfam" id="PF13520">
    <property type="entry name" value="AA_permease_2"/>
    <property type="match status" value="1"/>
</dbReference>
<organism evidence="7 8">
    <name type="scientific">Companilactobacillus nodensis DSM 19682 = JCM 14932 = NBRC 107160</name>
    <dbReference type="NCBI Taxonomy" id="1423775"/>
    <lineage>
        <taxon>Bacteria</taxon>
        <taxon>Bacillati</taxon>
        <taxon>Bacillota</taxon>
        <taxon>Bacilli</taxon>
        <taxon>Lactobacillales</taxon>
        <taxon>Lactobacillaceae</taxon>
        <taxon>Companilactobacillus</taxon>
    </lineage>
</organism>
<dbReference type="GO" id="GO:0015171">
    <property type="term" value="F:amino acid transmembrane transporter activity"/>
    <property type="evidence" value="ECO:0007669"/>
    <property type="project" value="TreeGrafter"/>
</dbReference>
<dbReference type="OrthoDB" id="9762947at2"/>
<keyword evidence="3 6" id="KW-0812">Transmembrane</keyword>
<gene>
    <name evidence="7" type="ORF">FD03_GL001336</name>
</gene>
<comment type="subcellular location">
    <subcellularLocation>
        <location evidence="1">Membrane</location>
        <topology evidence="1">Multi-pass membrane protein</topology>
    </subcellularLocation>
</comment>
<sequence length="499" mass="53093">MSGFFKRLTLKEDPSIYEDKDSHLVRVLTVKDFLALGVGTIVSTSIFTLPGVVAAQHAGPAVAISFLVAAIVAGLVAFAYAEMAAAMPFAGSAYSWINVMFGEFFGWVAGWALLAEYFIAVAFVASGLSANFRGLLLPLGIKFPNAISNTMGVNGGVLDITAVVVLAAVAWLLSKGVSGAAKVENILVVLKVLAVLAFIVVGLTAIHIQNYFPFVPKYHVNADGTAFGGWQGIYAGVSMIFLSYIGFDSIAANSAEAKDPGKTMPRGILGSLAIAVVLFVAVALVLVGMFHYSDYANNAEPVGWALRHAGHPVIASTIQAVAVVGMFTALIGMMLAGSRLIYSFGRDGMLPGWLGKLNKNNLPNHALSALTIIGIIIGALCPFAFLAQLISAGTLIAFMFVSLGIYALRRREGKDLPVPSFKMPFYPVMPALGFLGALFVFWGLDYEAKLYAGIWFAIGLVIYFSYGMNHSFLGKKAKKDEADAASKVVKDEKEEIVED</sequence>
<evidence type="ECO:0000256" key="5">
    <source>
        <dbReference type="ARBA" id="ARBA00023136"/>
    </source>
</evidence>
<feature type="transmembrane region" description="Helical" evidence="6">
    <location>
        <begin position="366"/>
        <end position="385"/>
    </location>
</feature>
<dbReference type="AlphaFoldDB" id="A0A0R1K6A8"/>
<dbReference type="PANTHER" id="PTHR43243:SF4">
    <property type="entry name" value="CATIONIC AMINO ACID TRANSPORTER 4"/>
    <property type="match status" value="1"/>
</dbReference>
<evidence type="ECO:0000313" key="7">
    <source>
        <dbReference type="EMBL" id="KRK78976.1"/>
    </source>
</evidence>
<protein>
    <submittedName>
        <fullName evidence="7">Amino acid transporter</fullName>
    </submittedName>
</protein>
<feature type="transmembrane region" description="Helical" evidence="6">
    <location>
        <begin position="33"/>
        <end position="54"/>
    </location>
</feature>
<dbReference type="Gene3D" id="1.20.1740.10">
    <property type="entry name" value="Amino acid/polyamine transporter I"/>
    <property type="match status" value="1"/>
</dbReference>
<keyword evidence="4 6" id="KW-1133">Transmembrane helix</keyword>
<proteinExistence type="predicted"/>
<feature type="transmembrane region" description="Helical" evidence="6">
    <location>
        <begin position="268"/>
        <end position="293"/>
    </location>
</feature>
<dbReference type="EMBL" id="AZDZ01000019">
    <property type="protein sequence ID" value="KRK78976.1"/>
    <property type="molecule type" value="Genomic_DNA"/>
</dbReference>
<evidence type="ECO:0000256" key="1">
    <source>
        <dbReference type="ARBA" id="ARBA00004141"/>
    </source>
</evidence>
<feature type="transmembrane region" description="Helical" evidence="6">
    <location>
        <begin position="186"/>
        <end position="208"/>
    </location>
</feature>
<dbReference type="eggNOG" id="COG0531">
    <property type="taxonomic scope" value="Bacteria"/>
</dbReference>
<dbReference type="PANTHER" id="PTHR43243">
    <property type="entry name" value="INNER MEMBRANE TRANSPORTER YGJI-RELATED"/>
    <property type="match status" value="1"/>
</dbReference>
<comment type="caution">
    <text evidence="7">The sequence shown here is derived from an EMBL/GenBank/DDBJ whole genome shotgun (WGS) entry which is preliminary data.</text>
</comment>
<keyword evidence="5 6" id="KW-0472">Membrane</keyword>
<dbReference type="InterPro" id="IPR002293">
    <property type="entry name" value="AA/rel_permease1"/>
</dbReference>
<feature type="transmembrane region" description="Helical" evidence="6">
    <location>
        <begin position="424"/>
        <end position="444"/>
    </location>
</feature>
<feature type="transmembrane region" description="Helical" evidence="6">
    <location>
        <begin position="450"/>
        <end position="469"/>
    </location>
</feature>
<name>A0A0R1K6A8_9LACO</name>
<evidence type="ECO:0000256" key="4">
    <source>
        <dbReference type="ARBA" id="ARBA00022989"/>
    </source>
</evidence>
<feature type="transmembrane region" description="Helical" evidence="6">
    <location>
        <begin position="228"/>
        <end position="247"/>
    </location>
</feature>
<feature type="transmembrane region" description="Helical" evidence="6">
    <location>
        <begin position="61"/>
        <end position="81"/>
    </location>
</feature>
<evidence type="ECO:0000256" key="6">
    <source>
        <dbReference type="SAM" id="Phobius"/>
    </source>
</evidence>
<evidence type="ECO:0000313" key="8">
    <source>
        <dbReference type="Proteomes" id="UP000051248"/>
    </source>
</evidence>
<keyword evidence="8" id="KW-1185">Reference proteome</keyword>
<dbReference type="PIRSF" id="PIRSF006060">
    <property type="entry name" value="AA_transporter"/>
    <property type="match status" value="1"/>
</dbReference>
<accession>A0A0R1K6A8</accession>
<dbReference type="PATRIC" id="fig|1423775.4.peg.1366"/>
<reference evidence="7 8" key="1">
    <citation type="journal article" date="2015" name="Genome Announc.">
        <title>Expanding the biotechnology potential of lactobacilli through comparative genomics of 213 strains and associated genera.</title>
        <authorList>
            <person name="Sun Z."/>
            <person name="Harris H.M."/>
            <person name="McCann A."/>
            <person name="Guo C."/>
            <person name="Argimon S."/>
            <person name="Zhang W."/>
            <person name="Yang X."/>
            <person name="Jeffery I.B."/>
            <person name="Cooney J.C."/>
            <person name="Kagawa T.F."/>
            <person name="Liu W."/>
            <person name="Song Y."/>
            <person name="Salvetti E."/>
            <person name="Wrobel A."/>
            <person name="Rasinkangas P."/>
            <person name="Parkhill J."/>
            <person name="Rea M.C."/>
            <person name="O'Sullivan O."/>
            <person name="Ritari J."/>
            <person name="Douillard F.P."/>
            <person name="Paul Ross R."/>
            <person name="Yang R."/>
            <person name="Briner A.E."/>
            <person name="Felis G.E."/>
            <person name="de Vos W.M."/>
            <person name="Barrangou R."/>
            <person name="Klaenhammer T.R."/>
            <person name="Caufield P.W."/>
            <person name="Cui Y."/>
            <person name="Zhang H."/>
            <person name="O'Toole P.W."/>
        </authorList>
    </citation>
    <scope>NUCLEOTIDE SEQUENCE [LARGE SCALE GENOMIC DNA]</scope>
    <source>
        <strain evidence="7 8">DSM 19682</strain>
    </source>
</reference>
<feature type="transmembrane region" description="Helical" evidence="6">
    <location>
        <begin position="153"/>
        <end position="174"/>
    </location>
</feature>
<evidence type="ECO:0000256" key="3">
    <source>
        <dbReference type="ARBA" id="ARBA00022692"/>
    </source>
</evidence>
<dbReference type="RefSeq" id="WP_025025356.1">
    <property type="nucleotide sequence ID" value="NZ_AZDZ01000019.1"/>
</dbReference>
<feature type="transmembrane region" description="Helical" evidence="6">
    <location>
        <begin position="313"/>
        <end position="336"/>
    </location>
</feature>
<dbReference type="Proteomes" id="UP000051248">
    <property type="component" value="Unassembled WGS sequence"/>
</dbReference>
<dbReference type="GO" id="GO:0016020">
    <property type="term" value="C:membrane"/>
    <property type="evidence" value="ECO:0007669"/>
    <property type="project" value="UniProtKB-SubCell"/>
</dbReference>
<dbReference type="STRING" id="1423775.FD03_GL001336"/>
<evidence type="ECO:0000256" key="2">
    <source>
        <dbReference type="ARBA" id="ARBA00022448"/>
    </source>
</evidence>
<feature type="transmembrane region" description="Helical" evidence="6">
    <location>
        <begin position="391"/>
        <end position="408"/>
    </location>
</feature>